<gene>
    <name evidence="8" type="ORF">CLV52_3409</name>
</gene>
<comment type="similarity">
    <text evidence="2">Belongs to the polysaccharide synthase family.</text>
</comment>
<dbReference type="PANTHER" id="PTHR30250:SF10">
    <property type="entry name" value="LIPOPOLYSACCHARIDE BIOSYNTHESIS PROTEIN WZXC"/>
    <property type="match status" value="1"/>
</dbReference>
<sequence length="499" mass="52952">MADARRIARGAIWNYSAQIATALAQLAYAAVTSRLLVPHDFGVFAAATASVALINLVSLAGLPQVVGRMTDLHADRLVGLLAYAGVIGILAAAATFVGAPLWAAIWGQPESISVLQVLALTSLITPFVALGNGLSLRLGLFKRLAGATVVANVGSMVVGTVFVFLLRDAESLAVAQVLALLGVASIMLVQLRSYFRGRFHLRMTLKDVSYSTKTLVSALLTYSASTVGKVSVSHSVGSVALGNWNRADAITTNPFYLLGAAISQAVYPEFRHDIEDRSRTRRLWSDLLGVLGWVCVPLGVLVAVLAPIAVNLLLGDGYELAAQYAPMLAIIGALQPVVFLLVSGFEALGRFRWVWSGYIISLVVNTGAAGVAIALHSVWPVFIGFLVSFAIMHPLHLALASRAQLVDLRVVLRHYLEILAFCVVGGGALWTLVNAPAVIAFSPFVFGGVLLVAIVAAALVVKNIRRFPPLVLAKRYGLLGGREVVPPVALDVEPETVQR</sequence>
<dbReference type="RefSeq" id="WP_162850914.1">
    <property type="nucleotide sequence ID" value="NZ_BAAARP010000001.1"/>
</dbReference>
<feature type="transmembrane region" description="Helical" evidence="7">
    <location>
        <begin position="43"/>
        <end position="66"/>
    </location>
</feature>
<dbReference type="EMBL" id="SOAM01000004">
    <property type="protein sequence ID" value="TDS74887.1"/>
    <property type="molecule type" value="Genomic_DNA"/>
</dbReference>
<protein>
    <submittedName>
        <fullName evidence="8">O-antigen/teichoic acid export membrane protein</fullName>
    </submittedName>
</protein>
<dbReference type="Proteomes" id="UP000295344">
    <property type="component" value="Unassembled WGS sequence"/>
</dbReference>
<keyword evidence="4 7" id="KW-0812">Transmembrane</keyword>
<feature type="transmembrane region" description="Helical" evidence="7">
    <location>
        <begin position="172"/>
        <end position="195"/>
    </location>
</feature>
<evidence type="ECO:0000256" key="2">
    <source>
        <dbReference type="ARBA" id="ARBA00007430"/>
    </source>
</evidence>
<proteinExistence type="inferred from homology"/>
<feature type="transmembrane region" description="Helical" evidence="7">
    <location>
        <begin position="381"/>
        <end position="400"/>
    </location>
</feature>
<feature type="transmembrane region" description="Helical" evidence="7">
    <location>
        <begin position="144"/>
        <end position="166"/>
    </location>
</feature>
<organism evidence="8 9">
    <name type="scientific">Amnibacterium kyonggiense</name>
    <dbReference type="NCBI Taxonomy" id="595671"/>
    <lineage>
        <taxon>Bacteria</taxon>
        <taxon>Bacillati</taxon>
        <taxon>Actinomycetota</taxon>
        <taxon>Actinomycetes</taxon>
        <taxon>Micrococcales</taxon>
        <taxon>Microbacteriaceae</taxon>
        <taxon>Amnibacterium</taxon>
    </lineage>
</organism>
<keyword evidence="3" id="KW-1003">Cell membrane</keyword>
<evidence type="ECO:0000256" key="1">
    <source>
        <dbReference type="ARBA" id="ARBA00004651"/>
    </source>
</evidence>
<evidence type="ECO:0000313" key="8">
    <source>
        <dbReference type="EMBL" id="TDS74887.1"/>
    </source>
</evidence>
<evidence type="ECO:0000256" key="6">
    <source>
        <dbReference type="ARBA" id="ARBA00023136"/>
    </source>
</evidence>
<feature type="transmembrane region" description="Helical" evidence="7">
    <location>
        <begin position="439"/>
        <end position="461"/>
    </location>
</feature>
<feature type="transmembrane region" description="Helical" evidence="7">
    <location>
        <begin position="287"/>
        <end position="309"/>
    </location>
</feature>
<accession>A0A4R7FHS6</accession>
<feature type="transmembrane region" description="Helical" evidence="7">
    <location>
        <begin position="412"/>
        <end position="433"/>
    </location>
</feature>
<dbReference type="InterPro" id="IPR050833">
    <property type="entry name" value="Poly_Biosynth_Transport"/>
</dbReference>
<feature type="transmembrane region" description="Helical" evidence="7">
    <location>
        <begin position="12"/>
        <end position="31"/>
    </location>
</feature>
<evidence type="ECO:0000256" key="7">
    <source>
        <dbReference type="SAM" id="Phobius"/>
    </source>
</evidence>
<dbReference type="GO" id="GO:0005886">
    <property type="term" value="C:plasma membrane"/>
    <property type="evidence" value="ECO:0007669"/>
    <property type="project" value="UniProtKB-SubCell"/>
</dbReference>
<comment type="subcellular location">
    <subcellularLocation>
        <location evidence="1">Cell membrane</location>
        <topology evidence="1">Multi-pass membrane protein</topology>
    </subcellularLocation>
</comment>
<reference evidence="8 9" key="1">
    <citation type="submission" date="2019-03" db="EMBL/GenBank/DDBJ databases">
        <title>Genomic Encyclopedia of Archaeal and Bacterial Type Strains, Phase II (KMG-II): from individual species to whole genera.</title>
        <authorList>
            <person name="Goeker M."/>
        </authorList>
    </citation>
    <scope>NUCLEOTIDE SEQUENCE [LARGE SCALE GENOMIC DNA]</scope>
    <source>
        <strain evidence="8 9">DSM 24782</strain>
    </source>
</reference>
<name>A0A4R7FHS6_9MICO</name>
<feature type="transmembrane region" description="Helical" evidence="7">
    <location>
        <begin position="354"/>
        <end position="375"/>
    </location>
</feature>
<evidence type="ECO:0000256" key="4">
    <source>
        <dbReference type="ARBA" id="ARBA00022692"/>
    </source>
</evidence>
<evidence type="ECO:0000256" key="3">
    <source>
        <dbReference type="ARBA" id="ARBA00022475"/>
    </source>
</evidence>
<evidence type="ECO:0000256" key="5">
    <source>
        <dbReference type="ARBA" id="ARBA00022989"/>
    </source>
</evidence>
<feature type="transmembrane region" description="Helical" evidence="7">
    <location>
        <begin position="111"/>
        <end position="132"/>
    </location>
</feature>
<keyword evidence="9" id="KW-1185">Reference proteome</keyword>
<dbReference type="PANTHER" id="PTHR30250">
    <property type="entry name" value="PST FAMILY PREDICTED COLANIC ACID TRANSPORTER"/>
    <property type="match status" value="1"/>
</dbReference>
<keyword evidence="6 7" id="KW-0472">Membrane</keyword>
<dbReference type="Pfam" id="PF13440">
    <property type="entry name" value="Polysacc_synt_3"/>
    <property type="match status" value="1"/>
</dbReference>
<feature type="transmembrane region" description="Helical" evidence="7">
    <location>
        <begin position="78"/>
        <end position="105"/>
    </location>
</feature>
<dbReference type="AlphaFoldDB" id="A0A4R7FHS6"/>
<evidence type="ECO:0000313" key="9">
    <source>
        <dbReference type="Proteomes" id="UP000295344"/>
    </source>
</evidence>
<keyword evidence="5 7" id="KW-1133">Transmembrane helix</keyword>
<feature type="transmembrane region" description="Helical" evidence="7">
    <location>
        <begin position="321"/>
        <end position="342"/>
    </location>
</feature>
<comment type="caution">
    <text evidence="8">The sequence shown here is derived from an EMBL/GenBank/DDBJ whole genome shotgun (WGS) entry which is preliminary data.</text>
</comment>